<evidence type="ECO:0000256" key="9">
    <source>
        <dbReference type="ARBA" id="ARBA00023146"/>
    </source>
</evidence>
<dbReference type="GO" id="GO:0002161">
    <property type="term" value="F:aminoacyl-tRNA deacylase activity"/>
    <property type="evidence" value="ECO:0007669"/>
    <property type="project" value="TreeGrafter"/>
</dbReference>
<keyword evidence="9" id="KW-0030">Aminoacyl-tRNA synthetase</keyword>
<evidence type="ECO:0000256" key="5">
    <source>
        <dbReference type="ARBA" id="ARBA00022741"/>
    </source>
</evidence>
<proteinExistence type="inferred from homology"/>
<evidence type="ECO:0000259" key="10">
    <source>
        <dbReference type="PROSITE" id="PS50860"/>
    </source>
</evidence>
<feature type="domain" description="Alanyl-transfer RNA synthetases family profile" evidence="10">
    <location>
        <begin position="1"/>
        <end position="126"/>
    </location>
</feature>
<keyword evidence="3" id="KW-0820">tRNA-binding</keyword>
<reference evidence="11 12" key="1">
    <citation type="submission" date="2019-01" db="EMBL/GenBank/DDBJ databases">
        <authorList>
            <person name="Sayadi A."/>
        </authorList>
    </citation>
    <scope>NUCLEOTIDE SEQUENCE [LARGE SCALE GENOMIC DNA]</scope>
</reference>
<dbReference type="OrthoDB" id="2423964at2759"/>
<gene>
    <name evidence="11" type="ORF">CALMAC_LOCUS18576</name>
</gene>
<dbReference type="PROSITE" id="PS50860">
    <property type="entry name" value="AA_TRNA_LIGASE_II_ALA"/>
    <property type="match status" value="1"/>
</dbReference>
<dbReference type="FunFam" id="3.30.980.10:FF:000004">
    <property type="entry name" value="Alanine--tRNA ligase, cytoplasmic"/>
    <property type="match status" value="1"/>
</dbReference>
<dbReference type="InterPro" id="IPR050058">
    <property type="entry name" value="Ala-tRNA_ligase"/>
</dbReference>
<dbReference type="GO" id="GO:0006419">
    <property type="term" value="P:alanyl-tRNA aminoacylation"/>
    <property type="evidence" value="ECO:0007669"/>
    <property type="project" value="InterPro"/>
</dbReference>
<evidence type="ECO:0000313" key="12">
    <source>
        <dbReference type="Proteomes" id="UP000410492"/>
    </source>
</evidence>
<dbReference type="GO" id="GO:0000049">
    <property type="term" value="F:tRNA binding"/>
    <property type="evidence" value="ECO:0007669"/>
    <property type="project" value="UniProtKB-KW"/>
</dbReference>
<dbReference type="SUPFAM" id="SSF55186">
    <property type="entry name" value="ThrRS/AlaRS common domain"/>
    <property type="match status" value="1"/>
</dbReference>
<evidence type="ECO:0000256" key="7">
    <source>
        <dbReference type="ARBA" id="ARBA00022884"/>
    </source>
</evidence>
<name>A0A653DLG1_CALMS</name>
<dbReference type="InterPro" id="IPR018163">
    <property type="entry name" value="Thr/Ala-tRNA-synth_IIc_edit"/>
</dbReference>
<comment type="similarity">
    <text evidence="1">Belongs to the class-II aminoacyl-tRNA synthetase family.</text>
</comment>
<keyword evidence="7" id="KW-0694">RNA-binding</keyword>
<dbReference type="AlphaFoldDB" id="A0A653DLG1"/>
<evidence type="ECO:0000256" key="6">
    <source>
        <dbReference type="ARBA" id="ARBA00022840"/>
    </source>
</evidence>
<keyword evidence="6" id="KW-0067">ATP-binding</keyword>
<keyword evidence="12" id="KW-1185">Reference proteome</keyword>
<evidence type="ECO:0000313" key="11">
    <source>
        <dbReference type="EMBL" id="VEN61070.1"/>
    </source>
</evidence>
<evidence type="ECO:0000256" key="4">
    <source>
        <dbReference type="ARBA" id="ARBA00022598"/>
    </source>
</evidence>
<dbReference type="Proteomes" id="UP000410492">
    <property type="component" value="Unassembled WGS sequence"/>
</dbReference>
<evidence type="ECO:0000256" key="2">
    <source>
        <dbReference type="ARBA" id="ARBA00013168"/>
    </source>
</evidence>
<dbReference type="EC" id="6.1.1.7" evidence="2"/>
<evidence type="ECO:0000256" key="1">
    <source>
        <dbReference type="ARBA" id="ARBA00008226"/>
    </source>
</evidence>
<sequence length="126" mass="13965">MVKVGDESVEFSVKNVQVRGGYVTHIGTTEGVLKKGDKVILHPDTARRRLVMGNHTGTHVLNYALRKVLGTDADQRGSLVAPDRLRFDFTNKSAMNAEQVRKVEDVCKELIIKNEKVYAAEADLSV</sequence>
<dbReference type="GO" id="GO:0004813">
    <property type="term" value="F:alanine-tRNA ligase activity"/>
    <property type="evidence" value="ECO:0007669"/>
    <property type="project" value="UniProtKB-EC"/>
</dbReference>
<protein>
    <recommendedName>
        <fullName evidence="2">alanine--tRNA ligase</fullName>
        <ecNumber evidence="2">6.1.1.7</ecNumber>
    </recommendedName>
</protein>
<evidence type="ECO:0000256" key="3">
    <source>
        <dbReference type="ARBA" id="ARBA00022555"/>
    </source>
</evidence>
<accession>A0A653DLG1</accession>
<dbReference type="Gene3D" id="3.30.980.10">
    <property type="entry name" value="Threonyl-trna Synthetase, Chain A, domain 2"/>
    <property type="match status" value="1"/>
</dbReference>
<organism evidence="11 12">
    <name type="scientific">Callosobruchus maculatus</name>
    <name type="common">Southern cowpea weevil</name>
    <name type="synonym">Pulse bruchid</name>
    <dbReference type="NCBI Taxonomy" id="64391"/>
    <lineage>
        <taxon>Eukaryota</taxon>
        <taxon>Metazoa</taxon>
        <taxon>Ecdysozoa</taxon>
        <taxon>Arthropoda</taxon>
        <taxon>Hexapoda</taxon>
        <taxon>Insecta</taxon>
        <taxon>Pterygota</taxon>
        <taxon>Neoptera</taxon>
        <taxon>Endopterygota</taxon>
        <taxon>Coleoptera</taxon>
        <taxon>Polyphaga</taxon>
        <taxon>Cucujiformia</taxon>
        <taxon>Chrysomeloidea</taxon>
        <taxon>Chrysomelidae</taxon>
        <taxon>Bruchinae</taxon>
        <taxon>Bruchini</taxon>
        <taxon>Callosobruchus</taxon>
    </lineage>
</organism>
<dbReference type="InterPro" id="IPR018165">
    <property type="entry name" value="Ala-tRNA-synth_IIc_core"/>
</dbReference>
<dbReference type="GO" id="GO:0005524">
    <property type="term" value="F:ATP binding"/>
    <property type="evidence" value="ECO:0007669"/>
    <property type="project" value="UniProtKB-KW"/>
</dbReference>
<evidence type="ECO:0000256" key="8">
    <source>
        <dbReference type="ARBA" id="ARBA00022917"/>
    </source>
</evidence>
<dbReference type="EMBL" id="CAACVG010012931">
    <property type="protein sequence ID" value="VEN61070.1"/>
    <property type="molecule type" value="Genomic_DNA"/>
</dbReference>
<keyword evidence="4" id="KW-0436">Ligase</keyword>
<keyword evidence="8" id="KW-0648">Protein biosynthesis</keyword>
<dbReference type="PANTHER" id="PTHR11777:SF9">
    <property type="entry name" value="ALANINE--TRNA LIGASE, CYTOPLASMIC"/>
    <property type="match status" value="1"/>
</dbReference>
<keyword evidence="5" id="KW-0547">Nucleotide-binding</keyword>
<dbReference type="GO" id="GO:0005739">
    <property type="term" value="C:mitochondrion"/>
    <property type="evidence" value="ECO:0007669"/>
    <property type="project" value="TreeGrafter"/>
</dbReference>
<dbReference type="PANTHER" id="PTHR11777">
    <property type="entry name" value="ALANYL-TRNA SYNTHETASE"/>
    <property type="match status" value="1"/>
</dbReference>